<dbReference type="AlphaFoldDB" id="A0A6J7URD3"/>
<reference evidence="1" key="1">
    <citation type="submission" date="2020-05" db="EMBL/GenBank/DDBJ databases">
        <authorList>
            <person name="Chiriac C."/>
            <person name="Salcher M."/>
            <person name="Ghai R."/>
            <person name="Kavagutti S V."/>
        </authorList>
    </citation>
    <scope>NUCLEOTIDE SEQUENCE</scope>
</reference>
<gene>
    <name evidence="1" type="ORF">UFOPK4347_01829</name>
</gene>
<organism evidence="1">
    <name type="scientific">freshwater metagenome</name>
    <dbReference type="NCBI Taxonomy" id="449393"/>
    <lineage>
        <taxon>unclassified sequences</taxon>
        <taxon>metagenomes</taxon>
        <taxon>ecological metagenomes</taxon>
    </lineage>
</organism>
<name>A0A6J7URD3_9ZZZZ</name>
<proteinExistence type="predicted"/>
<protein>
    <submittedName>
        <fullName evidence="1">Unannotated protein</fullName>
    </submittedName>
</protein>
<accession>A0A6J7URD3</accession>
<evidence type="ECO:0000313" key="1">
    <source>
        <dbReference type="EMBL" id="CAB5068513.1"/>
    </source>
</evidence>
<dbReference type="EMBL" id="CAFBQU010000111">
    <property type="protein sequence ID" value="CAB5068513.1"/>
    <property type="molecule type" value="Genomic_DNA"/>
</dbReference>
<sequence length="260" mass="28931">MCCGFCFAAHCCPMTFGECTKLNVRRNAPVVTYVKTEIIDCSLFGELAHEVLAILHVVTTVDEFIHAQPQTHRDGPLHVVANGIHNVAQKCTTSFVAATIFIGALVCFWRQEKLNDVVVVRMKFNGIATGIGGNSCRLAIFLNKPFNFINIHCVWNAEVGIATGFLRRRDGLSTLQHHLHRSKTTSIMNGVLHCLHALREQRVTKKARPVCANTRWFETRNERVGHKHGAAAYPFVSTGNTRGVVLHELLKIFNGSKKST</sequence>